<gene>
    <name evidence="1" type="ORF">CDL12_10959</name>
</gene>
<dbReference type="STRING" id="429701.A0A2G9HFU9"/>
<evidence type="ECO:0000313" key="2">
    <source>
        <dbReference type="Proteomes" id="UP000231279"/>
    </source>
</evidence>
<dbReference type="PANTHER" id="PTHR31210:SF43">
    <property type="entry name" value="STORAGE PROTEIN-RELATED"/>
    <property type="match status" value="1"/>
</dbReference>
<dbReference type="EMBL" id="NKXS01001880">
    <property type="protein sequence ID" value="PIN16386.1"/>
    <property type="molecule type" value="Genomic_DNA"/>
</dbReference>
<dbReference type="InterPro" id="IPR007877">
    <property type="entry name" value="DUF707"/>
</dbReference>
<comment type="caution">
    <text evidence="1">The sequence shown here is derived from an EMBL/GenBank/DDBJ whole genome shotgun (WGS) entry which is preliminary data.</text>
</comment>
<protein>
    <submittedName>
        <fullName evidence="1">Uncharacterized protein</fullName>
    </submittedName>
</protein>
<dbReference type="OrthoDB" id="9985979at2759"/>
<dbReference type="Pfam" id="PF05212">
    <property type="entry name" value="DUF707"/>
    <property type="match status" value="1"/>
</dbReference>
<organism evidence="1 2">
    <name type="scientific">Handroanthus impetiginosus</name>
    <dbReference type="NCBI Taxonomy" id="429701"/>
    <lineage>
        <taxon>Eukaryota</taxon>
        <taxon>Viridiplantae</taxon>
        <taxon>Streptophyta</taxon>
        <taxon>Embryophyta</taxon>
        <taxon>Tracheophyta</taxon>
        <taxon>Spermatophyta</taxon>
        <taxon>Magnoliopsida</taxon>
        <taxon>eudicotyledons</taxon>
        <taxon>Gunneridae</taxon>
        <taxon>Pentapetalae</taxon>
        <taxon>asterids</taxon>
        <taxon>lamiids</taxon>
        <taxon>Lamiales</taxon>
        <taxon>Bignoniaceae</taxon>
        <taxon>Crescentiina</taxon>
        <taxon>Tabebuia alliance</taxon>
        <taxon>Handroanthus</taxon>
    </lineage>
</organism>
<accession>A0A2G9HFU9</accession>
<keyword evidence="2" id="KW-1185">Reference proteome</keyword>
<sequence>MKAVRKGDILQEKLQFLLKTLFSLLLGYFIGLSIRRNFEVQSVILYSSSQNYNTEFQFFYSRNISQIYVATNPRGAERLPPKIVEAKSDFYLCGCVENEIVKKPNNLLALAVGIRQKEFVNQIVSKFSEDFTIMLFHYDGKVNEWDQFEWSQRAIHISALRQTKWWYAKRFLHPDIVAAYEYIFIWDEDLGVENFNALEYIKLVKKYGLEISQPAVTSDRGLIWGMTKRRLDVEIHRENKGGLQICSNPFLPPCAGFVEIMAPVFSRNSWNCNDLVHGWGLDFAFWRCVETPHEEIGVVDAQWVKHMVLPTLQSESDDGKQARRQVRARSFTEWKEFEKRMEEAEKQHSTKGKISTLHLTERISEWEKKMTAAEKHHL</sequence>
<name>A0A2G9HFU9_9LAMI</name>
<evidence type="ECO:0000313" key="1">
    <source>
        <dbReference type="EMBL" id="PIN16386.1"/>
    </source>
</evidence>
<dbReference type="Proteomes" id="UP000231279">
    <property type="component" value="Unassembled WGS sequence"/>
</dbReference>
<dbReference type="PANTHER" id="PTHR31210">
    <property type="entry name" value="OS06G0731900 PROTEIN"/>
    <property type="match status" value="1"/>
</dbReference>
<reference evidence="2" key="1">
    <citation type="journal article" date="2018" name="Gigascience">
        <title>Genome assembly of the Pink Ipe (Handroanthus impetiginosus, Bignoniaceae), a highly valued, ecologically keystone Neotropical timber forest tree.</title>
        <authorList>
            <person name="Silva-Junior O.B."/>
            <person name="Grattapaglia D."/>
            <person name="Novaes E."/>
            <person name="Collevatti R.G."/>
        </authorList>
    </citation>
    <scope>NUCLEOTIDE SEQUENCE [LARGE SCALE GENOMIC DNA]</scope>
    <source>
        <strain evidence="2">cv. UFG-1</strain>
    </source>
</reference>
<dbReference type="AlphaFoldDB" id="A0A2G9HFU9"/>
<proteinExistence type="predicted"/>